<dbReference type="PROSITE" id="PS01359">
    <property type="entry name" value="ZF_PHD_1"/>
    <property type="match status" value="1"/>
</dbReference>
<name>A0A3F2RIK4_9STRA</name>
<dbReference type="PROSITE" id="PS50827">
    <property type="entry name" value="DDT"/>
    <property type="match status" value="1"/>
</dbReference>
<dbReference type="OrthoDB" id="1870062at2759"/>
<protein>
    <recommendedName>
        <fullName evidence="15">PHD-type domain-containing protein</fullName>
    </recommendedName>
</protein>
<feature type="domain" description="PHD-type" evidence="9">
    <location>
        <begin position="891"/>
        <end position="946"/>
    </location>
</feature>
<dbReference type="Proteomes" id="UP000284657">
    <property type="component" value="Unassembled WGS sequence"/>
</dbReference>
<keyword evidence="5" id="KW-0539">Nucleus</keyword>
<dbReference type="PANTHER" id="PTHR24102">
    <property type="entry name" value="PHD FINGER PROTEIN"/>
    <property type="match status" value="1"/>
</dbReference>
<dbReference type="Pfam" id="PF15612">
    <property type="entry name" value="WHIM1"/>
    <property type="match status" value="1"/>
</dbReference>
<dbReference type="EMBL" id="MBAD02002055">
    <property type="protein sequence ID" value="RLN50178.1"/>
    <property type="molecule type" value="Genomic_DNA"/>
</dbReference>
<dbReference type="InterPro" id="IPR001965">
    <property type="entry name" value="Znf_PHD"/>
</dbReference>
<reference evidence="13 14" key="1">
    <citation type="submission" date="2018-07" db="EMBL/GenBank/DDBJ databases">
        <title>Genome sequencing of oomycete isolates from Chile give support for New Zealand origin for Phytophthora kernoviae and make available the first Nothophytophthora sp. genome.</title>
        <authorList>
            <person name="Studholme D.J."/>
            <person name="Sanfuentes E."/>
            <person name="Panda P."/>
            <person name="Hill R."/>
            <person name="Sambles C."/>
            <person name="Grant M."/>
            <person name="Williams N.M."/>
            <person name="Mcdougal R.L."/>
        </authorList>
    </citation>
    <scope>NUCLEOTIDE SEQUENCE [LARGE SCALE GENOMIC DNA]</scope>
    <source>
        <strain evidence="12">Chile6</strain>
        <strain evidence="11">Chile7</strain>
    </source>
</reference>
<evidence type="ECO:0000259" key="9">
    <source>
        <dbReference type="PROSITE" id="PS50016"/>
    </source>
</evidence>
<feature type="domain" description="DDT" evidence="10">
    <location>
        <begin position="250"/>
        <end position="310"/>
    </location>
</feature>
<feature type="domain" description="PHD-type" evidence="9">
    <location>
        <begin position="54"/>
        <end position="101"/>
    </location>
</feature>
<evidence type="ECO:0000256" key="6">
    <source>
        <dbReference type="PROSITE-ProRule" id="PRU00146"/>
    </source>
</evidence>
<keyword evidence="7" id="KW-0175">Coiled coil</keyword>
<dbReference type="InterPro" id="IPR011011">
    <property type="entry name" value="Znf_FYVE_PHD"/>
</dbReference>
<comment type="subcellular location">
    <subcellularLocation>
        <location evidence="1">Nucleus</location>
    </subcellularLocation>
</comment>
<feature type="domain" description="PHD-type" evidence="9">
    <location>
        <begin position="810"/>
        <end position="892"/>
    </location>
</feature>
<keyword evidence="3 6" id="KW-0863">Zinc-finger</keyword>
<evidence type="ECO:0000256" key="1">
    <source>
        <dbReference type="ARBA" id="ARBA00004123"/>
    </source>
</evidence>
<dbReference type="GO" id="GO:0005634">
    <property type="term" value="C:nucleus"/>
    <property type="evidence" value="ECO:0007669"/>
    <property type="project" value="UniProtKB-SubCell"/>
</dbReference>
<proteinExistence type="predicted"/>
<dbReference type="Pfam" id="PF00628">
    <property type="entry name" value="PHD"/>
    <property type="match status" value="2"/>
</dbReference>
<feature type="compositionally biased region" description="Low complexity" evidence="8">
    <location>
        <begin position="695"/>
        <end position="710"/>
    </location>
</feature>
<keyword evidence="2" id="KW-0479">Metal-binding</keyword>
<evidence type="ECO:0000313" key="11">
    <source>
        <dbReference type="EMBL" id="RLN50178.1"/>
    </source>
</evidence>
<feature type="region of interest" description="Disordered" evidence="8">
    <location>
        <begin position="765"/>
        <end position="803"/>
    </location>
</feature>
<dbReference type="InterPro" id="IPR018501">
    <property type="entry name" value="DDT_dom"/>
</dbReference>
<dbReference type="Proteomes" id="UP000277300">
    <property type="component" value="Unassembled WGS sequence"/>
</dbReference>
<comment type="caution">
    <text evidence="12">The sequence shown here is derived from an EMBL/GenBank/DDBJ whole genome shotgun (WGS) entry which is preliminary data.</text>
</comment>
<evidence type="ECO:0000256" key="3">
    <source>
        <dbReference type="ARBA" id="ARBA00022771"/>
    </source>
</evidence>
<dbReference type="InterPro" id="IPR028942">
    <property type="entry name" value="WHIM1_dom"/>
</dbReference>
<evidence type="ECO:0000313" key="12">
    <source>
        <dbReference type="EMBL" id="RLN57866.1"/>
    </source>
</evidence>
<evidence type="ECO:0000256" key="8">
    <source>
        <dbReference type="SAM" id="MobiDB-lite"/>
    </source>
</evidence>
<feature type="compositionally biased region" description="Basic and acidic residues" evidence="8">
    <location>
        <begin position="204"/>
        <end position="215"/>
    </location>
</feature>
<sequence>MLSVVELCNSEEDASSVATTGDVAIDTPLHSADEDNESTGTANDLDDGWSDHNRWYCNICKDGGELLCCDRCPRAFHMSCLGMSDDCIPDREWFCKMCSECLDRRRLKKETKEKARVMRETEKLERDAKRRKAEQMKEDMLTKKSVEAIEHKAKRVLEMQDRILSRRKVKYKDKEEEKLGRLAEDLAQTVRTAKEKLEKLEKEDASLRRKEETLNKRKRGIDDVPPEVMEDTSRPDKPTPILCDFANIPEKCVGKMLTVWDCIHAFRGVLELADISVDQFGQALTYPKYSPMLTEIHMCLLERILEDRDDEDYVSDEEGAMDDGERYRYEIQHAPLTVGVPTLSMLNALSWPSILCSLIAAVPRYTTQATSTFVAAFKTLQKTDYPALEVQHKLSLLQFLVGRVIGTDKVRAMLGKHLNETIQDRIIVSASHVLEILDAEVIREEEAVVKKRKFAALLRQSFVRSEPIGRDRDQLRYWILRGDLQRLYVEKPGPTDKLKCKYAALAKSGSPRDGPLADNDDTNAIWYCYSSQTEVDSLMEALDTRVPREAQLRSALIDHMEELTSEMPVSKPGLLISDLLNEESANKKRAHRVPGVLNDDGSEFLEWKNDKHSKRKETPHTLPSVESFRDTLIKTQEWISRCLRTLGSNWPDRPENGLSVWMKAVRSIDKIEDFAGPLLELENEVMSAQSKPRNVSATAVTPSAAPSAAALDADKNVSTSNDHDKSDDEDDDEEDEIIDALVDDASLVHRLEMLGFLSGSKEDAANMKTRVNNEREKRSRKERAAKEKQIEEEASDDEDGHRRESVDEWEEDCYICTEGGELLCCDGCPHVFHYSCIGLRRIPRGKIFCHDVCGLGGELLCCDGCPRAFHVACIGLLEIPETEWFCNECNLQTCGSCKKNKIRLDSHVICGSEDGSKGCDRVFHLKCAKLDAVPADDWYCKKCRASLSL</sequence>
<feature type="coiled-coil region" evidence="7">
    <location>
        <begin position="107"/>
        <end position="139"/>
    </location>
</feature>
<keyword evidence="4" id="KW-0862">Zinc</keyword>
<feature type="region of interest" description="Disordered" evidence="8">
    <location>
        <begin position="204"/>
        <end position="235"/>
    </location>
</feature>
<dbReference type="InterPro" id="IPR028941">
    <property type="entry name" value="WHIM2_dom"/>
</dbReference>
<feature type="compositionally biased region" description="Basic and acidic residues" evidence="8">
    <location>
        <begin position="765"/>
        <end position="791"/>
    </location>
</feature>
<evidence type="ECO:0000256" key="5">
    <source>
        <dbReference type="ARBA" id="ARBA00023242"/>
    </source>
</evidence>
<feature type="region of interest" description="Disordered" evidence="8">
    <location>
        <begin position="693"/>
        <end position="734"/>
    </location>
</feature>
<accession>A0A3F2RIK4</accession>
<dbReference type="Gene3D" id="3.30.40.10">
    <property type="entry name" value="Zinc/RING finger domain, C3HC4 (zinc finger)"/>
    <property type="match status" value="4"/>
</dbReference>
<gene>
    <name evidence="11" type="ORF">BBJ29_006129</name>
    <name evidence="12" type="ORF">BBP00_00007304</name>
</gene>
<evidence type="ECO:0000313" key="14">
    <source>
        <dbReference type="Proteomes" id="UP000284657"/>
    </source>
</evidence>
<dbReference type="CDD" id="cd15532">
    <property type="entry name" value="PHD2_CHD_II"/>
    <property type="match status" value="1"/>
</dbReference>
<dbReference type="EMBL" id="MBDO02000289">
    <property type="protein sequence ID" value="RLN57866.1"/>
    <property type="molecule type" value="Genomic_DNA"/>
</dbReference>
<evidence type="ECO:0000256" key="2">
    <source>
        <dbReference type="ARBA" id="ARBA00022723"/>
    </source>
</evidence>
<dbReference type="InterPro" id="IPR013083">
    <property type="entry name" value="Znf_RING/FYVE/PHD"/>
</dbReference>
<dbReference type="GO" id="GO:0008270">
    <property type="term" value="F:zinc ion binding"/>
    <property type="evidence" value="ECO:0007669"/>
    <property type="project" value="UniProtKB-KW"/>
</dbReference>
<dbReference type="SUPFAM" id="SSF57903">
    <property type="entry name" value="FYVE/PHD zinc finger"/>
    <property type="match status" value="4"/>
</dbReference>
<evidence type="ECO:0008006" key="15">
    <source>
        <dbReference type="Google" id="ProtNLM"/>
    </source>
</evidence>
<dbReference type="PANTHER" id="PTHR24102:SF28">
    <property type="entry name" value="PHD-TYPE DOMAIN-CONTAINING PROTEIN"/>
    <property type="match status" value="1"/>
</dbReference>
<dbReference type="PROSITE" id="PS50016">
    <property type="entry name" value="ZF_PHD_2"/>
    <property type="match status" value="3"/>
</dbReference>
<dbReference type="Pfam" id="PF02791">
    <property type="entry name" value="DDT"/>
    <property type="match status" value="1"/>
</dbReference>
<evidence type="ECO:0000256" key="4">
    <source>
        <dbReference type="ARBA" id="ARBA00022833"/>
    </source>
</evidence>
<organism evidence="12 13">
    <name type="scientific">Phytophthora kernoviae</name>
    <dbReference type="NCBI Taxonomy" id="325452"/>
    <lineage>
        <taxon>Eukaryota</taxon>
        <taxon>Sar</taxon>
        <taxon>Stramenopiles</taxon>
        <taxon>Oomycota</taxon>
        <taxon>Peronosporomycetes</taxon>
        <taxon>Peronosporales</taxon>
        <taxon>Peronosporaceae</taxon>
        <taxon>Phytophthora</taxon>
    </lineage>
</organism>
<feature type="region of interest" description="Disordered" evidence="8">
    <location>
        <begin position="19"/>
        <end position="44"/>
    </location>
</feature>
<dbReference type="SMART" id="SM00249">
    <property type="entry name" value="PHD"/>
    <property type="match status" value="4"/>
</dbReference>
<dbReference type="InterPro" id="IPR019786">
    <property type="entry name" value="Zinc_finger_PHD-type_CS"/>
</dbReference>
<evidence type="ECO:0000313" key="13">
    <source>
        <dbReference type="Proteomes" id="UP000277300"/>
    </source>
</evidence>
<dbReference type="AlphaFoldDB" id="A0A3F2RIK4"/>
<dbReference type="GO" id="GO:0000785">
    <property type="term" value="C:chromatin"/>
    <property type="evidence" value="ECO:0007669"/>
    <property type="project" value="UniProtKB-ARBA"/>
</dbReference>
<dbReference type="SMART" id="SM00571">
    <property type="entry name" value="DDT"/>
    <property type="match status" value="1"/>
</dbReference>
<dbReference type="InterPro" id="IPR019787">
    <property type="entry name" value="Znf_PHD-finger"/>
</dbReference>
<evidence type="ECO:0000256" key="7">
    <source>
        <dbReference type="SAM" id="Coils"/>
    </source>
</evidence>
<dbReference type="Pfam" id="PF15613">
    <property type="entry name" value="WSD"/>
    <property type="match status" value="1"/>
</dbReference>
<evidence type="ECO:0000259" key="10">
    <source>
        <dbReference type="PROSITE" id="PS50827"/>
    </source>
</evidence>